<evidence type="ECO:0000313" key="2">
    <source>
        <dbReference type="Proteomes" id="UP001500880"/>
    </source>
</evidence>
<dbReference type="Proteomes" id="UP001500880">
    <property type="component" value="Unassembled WGS sequence"/>
</dbReference>
<accession>A0ABP3L3G1</accession>
<proteinExistence type="predicted"/>
<organism evidence="1 2">
    <name type="scientific">Salinibacillus aidingensis</name>
    <dbReference type="NCBI Taxonomy" id="237684"/>
    <lineage>
        <taxon>Bacteria</taxon>
        <taxon>Bacillati</taxon>
        <taxon>Bacillota</taxon>
        <taxon>Bacilli</taxon>
        <taxon>Bacillales</taxon>
        <taxon>Bacillaceae</taxon>
        <taxon>Salinibacillus</taxon>
    </lineage>
</organism>
<name>A0ABP3L3G1_9BACI</name>
<dbReference type="EMBL" id="BAAADO010000003">
    <property type="protein sequence ID" value="GAA0491150.1"/>
    <property type="molecule type" value="Genomic_DNA"/>
</dbReference>
<evidence type="ECO:0000313" key="1">
    <source>
        <dbReference type="EMBL" id="GAA0491150.1"/>
    </source>
</evidence>
<protein>
    <submittedName>
        <fullName evidence="1">Uncharacterized protein</fullName>
    </submittedName>
</protein>
<comment type="caution">
    <text evidence="1">The sequence shown here is derived from an EMBL/GenBank/DDBJ whole genome shotgun (WGS) entry which is preliminary data.</text>
</comment>
<gene>
    <name evidence="1" type="ORF">GCM10008986_16520</name>
</gene>
<keyword evidence="2" id="KW-1185">Reference proteome</keyword>
<sequence length="108" mass="12707">MINVYLDTVECPYCEYENDMTEGTVDLPDDNKFDHECENCEREFEVHVEFNPSYSSGKIEYVNCEKCGNETREPAKRGKIFPFPQSLDENVVCKHCFYKGHNEDFENE</sequence>
<reference evidence="2" key="1">
    <citation type="journal article" date="2019" name="Int. J. Syst. Evol. Microbiol.">
        <title>The Global Catalogue of Microorganisms (GCM) 10K type strain sequencing project: providing services to taxonomists for standard genome sequencing and annotation.</title>
        <authorList>
            <consortium name="The Broad Institute Genomics Platform"/>
            <consortium name="The Broad Institute Genome Sequencing Center for Infectious Disease"/>
            <person name="Wu L."/>
            <person name="Ma J."/>
        </authorList>
    </citation>
    <scope>NUCLEOTIDE SEQUENCE [LARGE SCALE GENOMIC DNA]</scope>
    <source>
        <strain evidence="2">JCM 12389</strain>
    </source>
</reference>